<dbReference type="RefSeq" id="WP_222580708.1">
    <property type="nucleotide sequence ID" value="NZ_JAHVHU010000012.1"/>
</dbReference>
<keyword evidence="4" id="KW-1185">Reference proteome</keyword>
<dbReference type="PIRSF" id="PIRSF018266">
    <property type="entry name" value="FecR"/>
    <property type="match status" value="1"/>
</dbReference>
<gene>
    <name evidence="3" type="ORF">KUV50_13535</name>
</gene>
<dbReference type="InterPro" id="IPR006860">
    <property type="entry name" value="FecR"/>
</dbReference>
<evidence type="ECO:0000259" key="2">
    <source>
        <dbReference type="Pfam" id="PF04773"/>
    </source>
</evidence>
<accession>A0A953HND7</accession>
<dbReference type="PANTHER" id="PTHR30273">
    <property type="entry name" value="PERIPLASMIC SIGNAL SENSOR AND SIGMA FACTOR ACTIVATOR FECR-RELATED"/>
    <property type="match status" value="1"/>
</dbReference>
<evidence type="ECO:0000313" key="4">
    <source>
        <dbReference type="Proteomes" id="UP000753961"/>
    </source>
</evidence>
<dbReference type="GO" id="GO:0016989">
    <property type="term" value="F:sigma factor antagonist activity"/>
    <property type="evidence" value="ECO:0007669"/>
    <property type="project" value="TreeGrafter"/>
</dbReference>
<keyword evidence="1" id="KW-0472">Membrane</keyword>
<dbReference type="Gene3D" id="2.60.120.1440">
    <property type="match status" value="1"/>
</dbReference>
<feature type="transmembrane region" description="Helical" evidence="1">
    <location>
        <begin position="100"/>
        <end position="120"/>
    </location>
</feature>
<comment type="caution">
    <text evidence="3">The sequence shown here is derived from an EMBL/GenBank/DDBJ whole genome shotgun (WGS) entry which is preliminary data.</text>
</comment>
<reference evidence="3" key="1">
    <citation type="submission" date="2021-06" db="EMBL/GenBank/DDBJ databases">
        <title>44 bacteria genomes isolated from Dapeng, Shenzhen.</title>
        <authorList>
            <person name="Zheng W."/>
            <person name="Yu S."/>
            <person name="Huang Y."/>
        </authorList>
    </citation>
    <scope>NUCLEOTIDE SEQUENCE</scope>
    <source>
        <strain evidence="3">DP5N28-2</strain>
    </source>
</reference>
<protein>
    <submittedName>
        <fullName evidence="3">FecR domain-containing protein</fullName>
    </submittedName>
</protein>
<evidence type="ECO:0000313" key="3">
    <source>
        <dbReference type="EMBL" id="MBY5959169.1"/>
    </source>
</evidence>
<name>A0A953HND7_9BACT</name>
<dbReference type="AlphaFoldDB" id="A0A953HND7"/>
<dbReference type="EMBL" id="JAHVHU010000012">
    <property type="protein sequence ID" value="MBY5959169.1"/>
    <property type="molecule type" value="Genomic_DNA"/>
</dbReference>
<feature type="domain" description="FecR protein" evidence="2">
    <location>
        <begin position="129"/>
        <end position="222"/>
    </location>
</feature>
<keyword evidence="1" id="KW-1133">Transmembrane helix</keyword>
<dbReference type="Gene3D" id="3.55.50.30">
    <property type="match status" value="1"/>
</dbReference>
<dbReference type="PANTHER" id="PTHR30273:SF2">
    <property type="entry name" value="PROTEIN FECR"/>
    <property type="match status" value="1"/>
</dbReference>
<sequence length="341" mass="40248">MTKNQHTNDTHRQMIDYLEDFEFRSWILDPDGQAIEKSQFWENEVETNEAARRARYVMQSLQAHFEQNQLSQEEIAQRLDQEIEKYRTKKRDSSNRSRKAVYVWRAAAAVFLLAGFFFLVKWMNRPLDIYQTGYGEQLTIELPDSSVIQLNSNSTLTWNRQWEKDHERVVILEGEAFFNVKNQNDIPFRVRTEDITVNVTGTQFNVNNRRQKTMVFLEEGKVDVEVRERPDKRYELVPGEELVYQATTQEVEQKRVEEAVEVSGWKEGLLIFRDEPLMQVLESVSDIYGKEFVTKDSVLLHRNITTTIPLTNWEVSLTAIQLAMKLEVEEDQDTIRIKEQK</sequence>
<dbReference type="Pfam" id="PF04773">
    <property type="entry name" value="FecR"/>
    <property type="match status" value="1"/>
</dbReference>
<evidence type="ECO:0000256" key="1">
    <source>
        <dbReference type="SAM" id="Phobius"/>
    </source>
</evidence>
<dbReference type="Proteomes" id="UP000753961">
    <property type="component" value="Unassembled WGS sequence"/>
</dbReference>
<organism evidence="3 4">
    <name type="scientific">Membranihabitans marinus</name>
    <dbReference type="NCBI Taxonomy" id="1227546"/>
    <lineage>
        <taxon>Bacteria</taxon>
        <taxon>Pseudomonadati</taxon>
        <taxon>Bacteroidota</taxon>
        <taxon>Saprospiria</taxon>
        <taxon>Saprospirales</taxon>
        <taxon>Saprospiraceae</taxon>
        <taxon>Membranihabitans</taxon>
    </lineage>
</organism>
<proteinExistence type="predicted"/>
<dbReference type="InterPro" id="IPR012373">
    <property type="entry name" value="Ferrdict_sens_TM"/>
</dbReference>
<keyword evidence="1" id="KW-0812">Transmembrane</keyword>